<dbReference type="InterPro" id="IPR000742">
    <property type="entry name" value="EGF"/>
</dbReference>
<keyword evidence="5 9" id="KW-1133">Transmembrane helix</keyword>
<evidence type="ECO:0000259" key="10">
    <source>
        <dbReference type="PROSITE" id="PS50025"/>
    </source>
</evidence>
<dbReference type="Proteomes" id="UP000820818">
    <property type="component" value="Linkage Group LG3"/>
</dbReference>
<dbReference type="GO" id="GO:0016020">
    <property type="term" value="C:membrane"/>
    <property type="evidence" value="ECO:0007669"/>
    <property type="project" value="UniProtKB-SubCell"/>
</dbReference>
<sequence length="1681" mass="184702">METMETANRRRPSSLQWWPVLIASLALFGWPISGSRWQVAASSPFTLEGSLNSYAQLRKWNAALNGTLQLEFRSTQPSGLLIYTDDGGKFDFFELKLVEGALRLRYNLGAGAQILTVGRNLSDGHWHNVTIKRNGDQTALTVDHVTVTRASRGKEFNFGNLVTNSAVYVGGLPAWYGAELTRLALPSVLFEPRYRGDLRNVIYSDAIGQHPRQQEILESQGVRVSQFDMCVQHDPCQHGGICINTDTGPVCECRNLDYDGPFCEKAHQSVVQAVWVKSCIVRAVVQLVLSCSFIAFVKTMRNVITTEGYNKVRVLFSWNFSSTERKMSLYMFALESIPPKQPPETTLRGHEYFFYDMAQSGGEPIVSSSDEVSLYFKTRQATGMLFYTGDGEDYLALTLRDGAVTLNINLGSGKLDVQIRPPRVRFDDNQWHRVNIHRKAQEISGPESLCHLVMTVDGIHSERWTTAGTFSMLSSSRLFVGGADPASSLPGLRTRNDFIGCLRKVEFTADSLRLDILELARTGNKLLSVAGRPDWMCQAVEVADPITFTTPDTVLMLPSWEALNTGSMSFKIRTNEPNGLLLYNNGAPHAQGDYFAVELVNGHVYLHLDLGSGSVKVKATSRRIDDGTWHEITISRNGKSGRATVDGASTDFVTPGDSYQLELEGSLMVGGIGMVVDNAAIPSALWSATLRHGYVGCMRDLVINGNAVDLAAFARQQDSGAIRPACHVLPPQCESQPCMNGGTCTEGWNRFLCDCSSTSFNGPTCGKDAATLSFDGNQHFRVAFDSPSRSEAEDWRLRFRTPKPSGLLLTTIGDSHSHGRVELDLEGGRLRFTQFAVDRPKTWFIGQGLNDNQWHQVSISRRGGSIRLTIDDEPPVQGELTGRQATLETRALLVGSNLKREDVGSVSTTSMIAPSGQPNFVGQIQQLYFNGVYLIDMARSGQLGTSANVTAKFGAREQSIHHPVNFKSKHTYVGLPQLKAYSSTNIYFQFKTLEPKGVILYNAGKGQDFIGIELVNGHIHYAVNLGDGPIRIRDNLRNSLNDNRWHSVTIGRPGPRQHTLMVDDSISTVISQGHNENLDLNGILYLGGVRKDMYNFLPRQMQSRHGFEGCLASLDLNGESPDTTLDALVPSPLVVPGCEDSVAFEFGPKHGVLIYNFPEDRRPDSKSDILAFGFITVQENAQLIRITSASSNDFLELTLVDGHLYSSYNVGTDDHSLGEVAVKVNDGEHHVVRLTRSSANATLQVDDYNVQTKNPGGRQRFIFNSQSQIHVGGSWNEVKSKVDRPFVGIIAGLVFNGIRVLDLAAERDPRIQIRGDIELLTSIPADYRQRFKDNNQSMQRAPESAYPNVVDDLVFSGAGSGCVSSTVDDECIPSYNTGRGDDLITPVFSRPTRPPKPKPTIVVAVDRPCDDEDNCYEGSGSDPLVTDEPVNQLENEISTESTTTTTLSTIVWQTDRMSSSTTVTSSNPTTTITVNTTPSWMVTTRPTMRTTSTTTTSRYPAKMYPTPAYPAFPSPATPRNRVRTTIDNFDLIWQKANREEMEKKRDFDEKSKRMRDRISSETAENTALIIGIVAGALIAVVAVILVVLLVLKLKSPGNTAYKIDERKNFSKAPSHSNSNAALLNTGAAGVGGVHGGGLAGTGMAGGQMKVGSLNLNPAMVNLEKKSPPSKKCGKDIKEWYV</sequence>
<evidence type="ECO:0000256" key="3">
    <source>
        <dbReference type="ARBA" id="ARBA00022692"/>
    </source>
</evidence>
<organism evidence="12 13">
    <name type="scientific">Daphnia sinensis</name>
    <dbReference type="NCBI Taxonomy" id="1820382"/>
    <lineage>
        <taxon>Eukaryota</taxon>
        <taxon>Metazoa</taxon>
        <taxon>Ecdysozoa</taxon>
        <taxon>Arthropoda</taxon>
        <taxon>Crustacea</taxon>
        <taxon>Branchiopoda</taxon>
        <taxon>Diplostraca</taxon>
        <taxon>Cladocera</taxon>
        <taxon>Anomopoda</taxon>
        <taxon>Daphniidae</taxon>
        <taxon>Daphnia</taxon>
        <taxon>Daphnia similis group</taxon>
    </lineage>
</organism>
<protein>
    <recommendedName>
        <fullName evidence="14">Neurexin-2-beta</fullName>
    </recommendedName>
</protein>
<keyword evidence="3 9" id="KW-0812">Transmembrane</keyword>
<evidence type="ECO:0000313" key="13">
    <source>
        <dbReference type="Proteomes" id="UP000820818"/>
    </source>
</evidence>
<dbReference type="SUPFAM" id="SSF57196">
    <property type="entry name" value="EGF/Laminin"/>
    <property type="match status" value="1"/>
</dbReference>
<evidence type="ECO:0008006" key="14">
    <source>
        <dbReference type="Google" id="ProtNLM"/>
    </source>
</evidence>
<comment type="caution">
    <text evidence="8">Lacks conserved residue(s) required for the propagation of feature annotation.</text>
</comment>
<dbReference type="EMBL" id="WJBH02000003">
    <property type="protein sequence ID" value="KAI9560961.1"/>
    <property type="molecule type" value="Genomic_DNA"/>
</dbReference>
<evidence type="ECO:0000256" key="2">
    <source>
        <dbReference type="ARBA" id="ARBA00022536"/>
    </source>
</evidence>
<dbReference type="PANTHER" id="PTHR15036:SF89">
    <property type="entry name" value="NEUREXIN 1, ISOFORM F"/>
    <property type="match status" value="1"/>
</dbReference>
<feature type="domain" description="Laminin G" evidence="10">
    <location>
        <begin position="344"/>
        <end position="537"/>
    </location>
</feature>
<dbReference type="PANTHER" id="PTHR15036">
    <property type="entry name" value="PIKACHURIN-LIKE PROTEIN"/>
    <property type="match status" value="1"/>
</dbReference>
<dbReference type="SMART" id="SM00181">
    <property type="entry name" value="EGF"/>
    <property type="match status" value="2"/>
</dbReference>
<name>A0AAD5KUQ1_9CRUS</name>
<comment type="subcellular location">
    <subcellularLocation>
        <location evidence="1">Membrane</location>
        <topology evidence="1">Single-pass type I membrane protein</topology>
    </subcellularLocation>
</comment>
<evidence type="ECO:0000256" key="7">
    <source>
        <dbReference type="ARBA" id="ARBA00023157"/>
    </source>
</evidence>
<dbReference type="CDD" id="cd00054">
    <property type="entry name" value="EGF_CA"/>
    <property type="match status" value="2"/>
</dbReference>
<keyword evidence="13" id="KW-1185">Reference proteome</keyword>
<feature type="domain" description="Laminin G" evidence="10">
    <location>
        <begin position="544"/>
        <end position="726"/>
    </location>
</feature>
<evidence type="ECO:0000256" key="4">
    <source>
        <dbReference type="ARBA" id="ARBA00022737"/>
    </source>
</evidence>
<feature type="domain" description="EGF-like" evidence="11">
    <location>
        <begin position="226"/>
        <end position="264"/>
    </location>
</feature>
<accession>A0AAD5KUQ1</accession>
<dbReference type="Pfam" id="PF02210">
    <property type="entry name" value="Laminin_G_2"/>
    <property type="match status" value="6"/>
</dbReference>
<evidence type="ECO:0000256" key="8">
    <source>
        <dbReference type="PROSITE-ProRule" id="PRU00076"/>
    </source>
</evidence>
<comment type="caution">
    <text evidence="12">The sequence shown here is derived from an EMBL/GenBank/DDBJ whole genome shotgun (WGS) entry which is preliminary data.</text>
</comment>
<dbReference type="Gene3D" id="2.10.25.10">
    <property type="entry name" value="Laminin"/>
    <property type="match status" value="2"/>
</dbReference>
<evidence type="ECO:0000256" key="6">
    <source>
        <dbReference type="ARBA" id="ARBA00023136"/>
    </source>
</evidence>
<keyword evidence="4" id="KW-0677">Repeat</keyword>
<dbReference type="Gene3D" id="2.60.120.200">
    <property type="match status" value="6"/>
</dbReference>
<dbReference type="InterPro" id="IPR050372">
    <property type="entry name" value="Neurexin-related_CASP"/>
</dbReference>
<dbReference type="SUPFAM" id="SSF49899">
    <property type="entry name" value="Concanavalin A-like lectins/glucanases"/>
    <property type="match status" value="6"/>
</dbReference>
<dbReference type="InterPro" id="IPR013320">
    <property type="entry name" value="ConA-like_dom_sf"/>
</dbReference>
<dbReference type="SMART" id="SM00282">
    <property type="entry name" value="LamG"/>
    <property type="match status" value="6"/>
</dbReference>
<evidence type="ECO:0000256" key="5">
    <source>
        <dbReference type="ARBA" id="ARBA00022989"/>
    </source>
</evidence>
<feature type="domain" description="Laminin G" evidence="10">
    <location>
        <begin position="771"/>
        <end position="949"/>
    </location>
</feature>
<feature type="transmembrane region" description="Helical" evidence="9">
    <location>
        <begin position="1567"/>
        <end position="1591"/>
    </location>
</feature>
<keyword evidence="2 8" id="KW-0245">EGF-like domain</keyword>
<dbReference type="FunFam" id="2.10.25.10:FF:000029">
    <property type="entry name" value="neurexin-1 isoform X1"/>
    <property type="match status" value="1"/>
</dbReference>
<keyword evidence="6 9" id="KW-0472">Membrane</keyword>
<dbReference type="PROSITE" id="PS50025">
    <property type="entry name" value="LAM_G_DOMAIN"/>
    <property type="match status" value="6"/>
</dbReference>
<dbReference type="CDD" id="cd00110">
    <property type="entry name" value="LamG"/>
    <property type="match status" value="6"/>
</dbReference>
<evidence type="ECO:0000256" key="1">
    <source>
        <dbReference type="ARBA" id="ARBA00004479"/>
    </source>
</evidence>
<feature type="domain" description="Laminin G" evidence="10">
    <location>
        <begin position="44"/>
        <end position="230"/>
    </location>
</feature>
<dbReference type="PROSITE" id="PS50026">
    <property type="entry name" value="EGF_3"/>
    <property type="match status" value="2"/>
</dbReference>
<feature type="domain" description="EGF-like" evidence="11">
    <location>
        <begin position="729"/>
        <end position="766"/>
    </location>
</feature>
<evidence type="ECO:0000256" key="9">
    <source>
        <dbReference type="SAM" id="Phobius"/>
    </source>
</evidence>
<keyword evidence="7" id="KW-1015">Disulfide bond</keyword>
<gene>
    <name evidence="12" type="ORF">GHT06_011917</name>
</gene>
<evidence type="ECO:0000313" key="12">
    <source>
        <dbReference type="EMBL" id="KAI9560961.1"/>
    </source>
</evidence>
<feature type="domain" description="Laminin G" evidence="10">
    <location>
        <begin position="1142"/>
        <end position="1362"/>
    </location>
</feature>
<dbReference type="Pfam" id="PF00008">
    <property type="entry name" value="EGF"/>
    <property type="match status" value="1"/>
</dbReference>
<evidence type="ECO:0000259" key="11">
    <source>
        <dbReference type="PROSITE" id="PS50026"/>
    </source>
</evidence>
<feature type="domain" description="Laminin G" evidence="10">
    <location>
        <begin position="962"/>
        <end position="1138"/>
    </location>
</feature>
<proteinExistence type="predicted"/>
<reference evidence="12 13" key="1">
    <citation type="submission" date="2022-05" db="EMBL/GenBank/DDBJ databases">
        <title>A multi-omics perspective on studying reproductive biology in Daphnia sinensis.</title>
        <authorList>
            <person name="Jia J."/>
        </authorList>
    </citation>
    <scope>NUCLEOTIDE SEQUENCE [LARGE SCALE GENOMIC DNA]</scope>
    <source>
        <strain evidence="12 13">WSL</strain>
    </source>
</reference>
<dbReference type="InterPro" id="IPR001791">
    <property type="entry name" value="Laminin_G"/>
</dbReference>